<dbReference type="VEuPathDB" id="FungiDB:PV06_07090"/>
<dbReference type="Proteomes" id="UP000053342">
    <property type="component" value="Unassembled WGS sequence"/>
</dbReference>
<dbReference type="Pfam" id="PF00069">
    <property type="entry name" value="Pkinase"/>
    <property type="match status" value="1"/>
</dbReference>
<dbReference type="SUPFAM" id="SSF56112">
    <property type="entry name" value="Protein kinase-like (PK-like)"/>
    <property type="match status" value="1"/>
</dbReference>
<dbReference type="STRING" id="215243.A0A0D2ANQ1"/>
<dbReference type="AlphaFoldDB" id="A0A0D2ANQ1"/>
<feature type="domain" description="Protein kinase" evidence="2">
    <location>
        <begin position="1"/>
        <end position="261"/>
    </location>
</feature>
<name>A0A0D2ANQ1_9EURO</name>
<dbReference type="PROSITE" id="PS50011">
    <property type="entry name" value="PROTEIN_KINASE_DOM"/>
    <property type="match status" value="1"/>
</dbReference>
<dbReference type="PANTHER" id="PTHR23257">
    <property type="entry name" value="SERINE-THREONINE PROTEIN KINASE"/>
    <property type="match status" value="1"/>
</dbReference>
<dbReference type="HOGENOM" id="CLU_000288_31_3_1"/>
<dbReference type="PANTHER" id="PTHR23257:SF963">
    <property type="entry name" value="AT08303P"/>
    <property type="match status" value="1"/>
</dbReference>
<dbReference type="RefSeq" id="XP_016261757.1">
    <property type="nucleotide sequence ID" value="XM_016408277.1"/>
</dbReference>
<dbReference type="Gene3D" id="1.10.510.10">
    <property type="entry name" value="Transferase(Phosphotransferase) domain 1"/>
    <property type="match status" value="1"/>
</dbReference>
<feature type="compositionally biased region" description="Basic and acidic residues" evidence="1">
    <location>
        <begin position="150"/>
        <end position="159"/>
    </location>
</feature>
<dbReference type="SMART" id="SM00220">
    <property type="entry name" value="S_TKc"/>
    <property type="match status" value="1"/>
</dbReference>
<gene>
    <name evidence="3" type="ORF">PV06_07090</name>
</gene>
<proteinExistence type="predicted"/>
<evidence type="ECO:0000259" key="2">
    <source>
        <dbReference type="PROSITE" id="PS50011"/>
    </source>
</evidence>
<evidence type="ECO:0000256" key="1">
    <source>
        <dbReference type="SAM" id="MobiDB-lite"/>
    </source>
</evidence>
<keyword evidence="4" id="KW-1185">Reference proteome</keyword>
<evidence type="ECO:0000313" key="3">
    <source>
        <dbReference type="EMBL" id="KIW41541.1"/>
    </source>
</evidence>
<dbReference type="InterPro" id="IPR000719">
    <property type="entry name" value="Prot_kinase_dom"/>
</dbReference>
<reference evidence="3 4" key="1">
    <citation type="submission" date="2015-01" db="EMBL/GenBank/DDBJ databases">
        <title>The Genome Sequence of Exophiala oligosperma CBS72588.</title>
        <authorList>
            <consortium name="The Broad Institute Genomics Platform"/>
            <person name="Cuomo C."/>
            <person name="de Hoog S."/>
            <person name="Gorbushina A."/>
            <person name="Stielow B."/>
            <person name="Teixiera M."/>
            <person name="Abouelleil A."/>
            <person name="Chapman S.B."/>
            <person name="Priest M."/>
            <person name="Young S.K."/>
            <person name="Wortman J."/>
            <person name="Nusbaum C."/>
            <person name="Birren B."/>
        </authorList>
    </citation>
    <scope>NUCLEOTIDE SEQUENCE [LARGE SCALE GENOMIC DNA]</scope>
    <source>
        <strain evidence="3 4">CBS 72588</strain>
    </source>
</reference>
<dbReference type="InterPro" id="IPR011009">
    <property type="entry name" value="Kinase-like_dom_sf"/>
</dbReference>
<protein>
    <recommendedName>
        <fullName evidence="2">Protein kinase domain-containing protein</fullName>
    </recommendedName>
</protein>
<feature type="region of interest" description="Disordered" evidence="1">
    <location>
        <begin position="147"/>
        <end position="166"/>
    </location>
</feature>
<accession>A0A0D2ANQ1</accession>
<dbReference type="GO" id="GO:0005524">
    <property type="term" value="F:ATP binding"/>
    <property type="evidence" value="ECO:0007669"/>
    <property type="project" value="InterPro"/>
</dbReference>
<dbReference type="GO" id="GO:0007165">
    <property type="term" value="P:signal transduction"/>
    <property type="evidence" value="ECO:0007669"/>
    <property type="project" value="TreeGrafter"/>
</dbReference>
<dbReference type="EMBL" id="KN847337">
    <property type="protein sequence ID" value="KIW41541.1"/>
    <property type="molecule type" value="Genomic_DNA"/>
</dbReference>
<organism evidence="3 4">
    <name type="scientific">Exophiala oligosperma</name>
    <dbReference type="NCBI Taxonomy" id="215243"/>
    <lineage>
        <taxon>Eukaryota</taxon>
        <taxon>Fungi</taxon>
        <taxon>Dikarya</taxon>
        <taxon>Ascomycota</taxon>
        <taxon>Pezizomycotina</taxon>
        <taxon>Eurotiomycetes</taxon>
        <taxon>Chaetothyriomycetidae</taxon>
        <taxon>Chaetothyriales</taxon>
        <taxon>Herpotrichiellaceae</taxon>
        <taxon>Exophiala</taxon>
    </lineage>
</organism>
<dbReference type="OrthoDB" id="5338352at2759"/>
<dbReference type="GO" id="GO:0005737">
    <property type="term" value="C:cytoplasm"/>
    <property type="evidence" value="ECO:0007669"/>
    <property type="project" value="TreeGrafter"/>
</dbReference>
<dbReference type="GO" id="GO:0004672">
    <property type="term" value="F:protein kinase activity"/>
    <property type="evidence" value="ECO:0007669"/>
    <property type="project" value="InterPro"/>
</dbReference>
<dbReference type="InterPro" id="IPR050167">
    <property type="entry name" value="Ser_Thr_protein_kinase"/>
</dbReference>
<evidence type="ECO:0000313" key="4">
    <source>
        <dbReference type="Proteomes" id="UP000053342"/>
    </source>
</evidence>
<sequence>MSPGRCLGTGPFDHVFAIDDDNILKVILEMEETEYHTEEARERLQLERTIYERLGKHDRICEFRYAFEGGHVVERLKINLSGRLFMFASVGKPPPLKQTLKWSIQAAEACAYIHGKGVIKSNLSTRNLFMDKNENIKLHDFTSSSIDGSVPRERSDKGFGRPGTDATKPDIQDNLFALGGIMYQISTGNEPSWNSTHSAAHHFRELSRVAIASVITKCWLGQYHSAAEVVKELREIYAKEIGSPMPTERSYVTGTGTPPTG</sequence>
<dbReference type="GeneID" id="27359164"/>